<dbReference type="OrthoDB" id="9764596at2"/>
<dbReference type="GO" id="GO:0015293">
    <property type="term" value="F:symporter activity"/>
    <property type="evidence" value="ECO:0007669"/>
    <property type="project" value="InterPro"/>
</dbReference>
<dbReference type="InterPro" id="IPR039672">
    <property type="entry name" value="MFS_2"/>
</dbReference>
<feature type="transmembrane region" description="Helical" evidence="2">
    <location>
        <begin position="184"/>
        <end position="204"/>
    </location>
</feature>
<evidence type="ECO:0000313" key="4">
    <source>
        <dbReference type="Proteomes" id="UP000050911"/>
    </source>
</evidence>
<gene>
    <name evidence="3" type="ORF">FC96_GL002398</name>
</gene>
<feature type="transmembrane region" description="Helical" evidence="2">
    <location>
        <begin position="151"/>
        <end position="172"/>
    </location>
</feature>
<feature type="transmembrane region" description="Helical" evidence="2">
    <location>
        <begin position="410"/>
        <end position="429"/>
    </location>
</feature>
<keyword evidence="1" id="KW-0762">Sugar transport</keyword>
<evidence type="ECO:0000256" key="2">
    <source>
        <dbReference type="SAM" id="Phobius"/>
    </source>
</evidence>
<feature type="transmembrane region" description="Helical" evidence="2">
    <location>
        <begin position="269"/>
        <end position="288"/>
    </location>
</feature>
<feature type="transmembrane region" description="Helical" evidence="2">
    <location>
        <begin position="84"/>
        <end position="103"/>
    </location>
</feature>
<dbReference type="PANTHER" id="PTHR11328">
    <property type="entry name" value="MAJOR FACILITATOR SUPERFAMILY DOMAIN-CONTAINING PROTEIN"/>
    <property type="match status" value="1"/>
</dbReference>
<dbReference type="RefSeq" id="WP_056942824.1">
    <property type="nucleotide sequence ID" value="NZ_AZCX01000008.1"/>
</dbReference>
<feature type="transmembrane region" description="Helical" evidence="2">
    <location>
        <begin position="231"/>
        <end position="249"/>
    </location>
</feature>
<feature type="transmembrane region" description="Helical" evidence="2">
    <location>
        <begin position="300"/>
        <end position="318"/>
    </location>
</feature>
<dbReference type="InterPro" id="IPR036259">
    <property type="entry name" value="MFS_trans_sf"/>
</dbReference>
<dbReference type="GO" id="GO:0005886">
    <property type="term" value="C:plasma membrane"/>
    <property type="evidence" value="ECO:0007669"/>
    <property type="project" value="TreeGrafter"/>
</dbReference>
<dbReference type="STRING" id="1302272.FC96_GL002398"/>
<dbReference type="AlphaFoldDB" id="A0A0R1HVH8"/>
<keyword evidence="4" id="KW-1185">Reference proteome</keyword>
<keyword evidence="2" id="KW-0812">Transmembrane</keyword>
<evidence type="ECO:0000313" key="3">
    <source>
        <dbReference type="EMBL" id="KRK47473.1"/>
    </source>
</evidence>
<keyword evidence="2" id="KW-0472">Membrane</keyword>
<protein>
    <submittedName>
        <fullName evidence="3">Transporter major facilitator superfamily MFS 1, Na xyloside symporter</fullName>
    </submittedName>
</protein>
<dbReference type="GO" id="GO:0006814">
    <property type="term" value="P:sodium ion transport"/>
    <property type="evidence" value="ECO:0007669"/>
    <property type="project" value="InterPro"/>
</dbReference>
<dbReference type="InterPro" id="IPR001927">
    <property type="entry name" value="Na/Gal_symport"/>
</dbReference>
<dbReference type="PANTHER" id="PTHR11328:SF24">
    <property type="entry name" value="MAJOR FACILITATOR SUPERFAMILY (MFS) PROFILE DOMAIN-CONTAINING PROTEIN"/>
    <property type="match status" value="1"/>
</dbReference>
<dbReference type="Proteomes" id="UP000050911">
    <property type="component" value="Unassembled WGS sequence"/>
</dbReference>
<dbReference type="EMBL" id="AZCX01000008">
    <property type="protein sequence ID" value="KRK47473.1"/>
    <property type="molecule type" value="Genomic_DNA"/>
</dbReference>
<dbReference type="PATRIC" id="fig|1302272.5.peg.2446"/>
<dbReference type="SUPFAM" id="SSF103473">
    <property type="entry name" value="MFS general substrate transporter"/>
    <property type="match status" value="1"/>
</dbReference>
<dbReference type="Gene3D" id="1.20.1250.20">
    <property type="entry name" value="MFS general substrate transporter like domains"/>
    <property type="match status" value="2"/>
</dbReference>
<keyword evidence="1" id="KW-0813">Transport</keyword>
<organism evidence="3 4">
    <name type="scientific">Secundilactobacillus kimchicus JCM 15530</name>
    <dbReference type="NCBI Taxonomy" id="1302272"/>
    <lineage>
        <taxon>Bacteria</taxon>
        <taxon>Bacillati</taxon>
        <taxon>Bacillota</taxon>
        <taxon>Bacilli</taxon>
        <taxon>Lactobacillales</taxon>
        <taxon>Lactobacillaceae</taxon>
        <taxon>Secundilactobacillus</taxon>
    </lineage>
</organism>
<accession>A0A0R1HVH8</accession>
<dbReference type="NCBIfam" id="TIGR00792">
    <property type="entry name" value="gph"/>
    <property type="match status" value="1"/>
</dbReference>
<feature type="transmembrane region" description="Helical" evidence="2">
    <location>
        <begin position="324"/>
        <end position="350"/>
    </location>
</feature>
<comment type="caution">
    <text evidence="3">The sequence shown here is derived from an EMBL/GenBank/DDBJ whole genome shotgun (WGS) entry which is preliminary data.</text>
</comment>
<keyword evidence="2" id="KW-1133">Transmembrane helix</keyword>
<sequence>MQIGTWHTSWRERVSYGLSDAADNLVFQLMTTYLLFFYTDVYGLKAADVALMFIVARIADTLESPLVGIMIDKTHSRYGKSRPFFLWYAVPYVVFAVLTFVIPPATYDIKLLWAYGTYLGLGFFYSTVNLPVTSVLPTLSDNPKELTLLGVIRQFFGSSVQLVVAVFTLPLVSFFGGQDQAKGFFLTILLFGAISLFLILNTFFQIRELFSQPELAHKPLRTIFKAARKNHPWLVLTAIIILFWLVTAIKNQTTIYYFKYGLNNEGLVAWANSFTFTSLIGVLAIISLANRFGHKKTMQIGLSLAITGQVVLAIGVYGHQLGLLLTAIAINGIGQGMVVGLISIMIADTIRYGATFGVQAEGVFSSASDLGVNLGLGLGGLITAGLFDLSGYVANHAQNAATLTMINVNYVWIPLVIYAAMMALLHFYNEAAMDRVLLRR</sequence>
<reference evidence="3 4" key="1">
    <citation type="journal article" date="2015" name="Genome Announc.">
        <title>Expanding the biotechnology potential of lactobacilli through comparative genomics of 213 strains and associated genera.</title>
        <authorList>
            <person name="Sun Z."/>
            <person name="Harris H.M."/>
            <person name="McCann A."/>
            <person name="Guo C."/>
            <person name="Argimon S."/>
            <person name="Zhang W."/>
            <person name="Yang X."/>
            <person name="Jeffery I.B."/>
            <person name="Cooney J.C."/>
            <person name="Kagawa T.F."/>
            <person name="Liu W."/>
            <person name="Song Y."/>
            <person name="Salvetti E."/>
            <person name="Wrobel A."/>
            <person name="Rasinkangas P."/>
            <person name="Parkhill J."/>
            <person name="Rea M.C."/>
            <person name="O'Sullivan O."/>
            <person name="Ritari J."/>
            <person name="Douillard F.P."/>
            <person name="Paul Ross R."/>
            <person name="Yang R."/>
            <person name="Briner A.E."/>
            <person name="Felis G.E."/>
            <person name="de Vos W.M."/>
            <person name="Barrangou R."/>
            <person name="Klaenhammer T.R."/>
            <person name="Caufield P.W."/>
            <person name="Cui Y."/>
            <person name="Zhang H."/>
            <person name="O'Toole P.W."/>
        </authorList>
    </citation>
    <scope>NUCLEOTIDE SEQUENCE [LARGE SCALE GENOMIC DNA]</scope>
    <source>
        <strain evidence="3 4">JCM 15530</strain>
    </source>
</reference>
<feature type="transmembrane region" description="Helical" evidence="2">
    <location>
        <begin position="115"/>
        <end position="139"/>
    </location>
</feature>
<proteinExistence type="predicted"/>
<dbReference type="GO" id="GO:0008643">
    <property type="term" value="P:carbohydrate transport"/>
    <property type="evidence" value="ECO:0007669"/>
    <property type="project" value="InterPro"/>
</dbReference>
<evidence type="ECO:0000256" key="1">
    <source>
        <dbReference type="ARBA" id="ARBA00022597"/>
    </source>
</evidence>
<name>A0A0R1HVH8_9LACO</name>
<dbReference type="CDD" id="cd17332">
    <property type="entry name" value="MFS_MelB_like"/>
    <property type="match status" value="1"/>
</dbReference>
<dbReference type="Pfam" id="PF13347">
    <property type="entry name" value="MFS_2"/>
    <property type="match status" value="1"/>
</dbReference>
<feature type="transmembrane region" description="Helical" evidence="2">
    <location>
        <begin position="370"/>
        <end position="390"/>
    </location>
</feature>